<comment type="caution">
    <text evidence="1">The sequence shown here is derived from an EMBL/GenBank/DDBJ whole genome shotgun (WGS) entry which is preliminary data.</text>
</comment>
<dbReference type="InterPro" id="IPR044668">
    <property type="entry name" value="PuuD-like"/>
</dbReference>
<dbReference type="Gene3D" id="3.40.50.880">
    <property type="match status" value="1"/>
</dbReference>
<gene>
    <name evidence="1" type="ORF">FC43_GL000629</name>
</gene>
<dbReference type="PANTHER" id="PTHR43235:SF1">
    <property type="entry name" value="GLUTAMINE AMIDOTRANSFERASE PB2B2.05-RELATED"/>
    <property type="match status" value="1"/>
</dbReference>
<name>A0A0R1UGW4_9LACO</name>
<evidence type="ECO:0000313" key="1">
    <source>
        <dbReference type="EMBL" id="KRL92641.1"/>
    </source>
</evidence>
<dbReference type="CDD" id="cd01745">
    <property type="entry name" value="GATase1_2"/>
    <property type="match status" value="1"/>
</dbReference>
<organism evidence="1 2">
    <name type="scientific">Limosilactobacillus ingluviei DSM 15946</name>
    <dbReference type="NCBI Taxonomy" id="1423760"/>
    <lineage>
        <taxon>Bacteria</taxon>
        <taxon>Bacillati</taxon>
        <taxon>Bacillota</taxon>
        <taxon>Bacilli</taxon>
        <taxon>Lactobacillales</taxon>
        <taxon>Lactobacillaceae</taxon>
        <taxon>Limosilactobacillus</taxon>
    </lineage>
</organism>
<protein>
    <submittedName>
        <fullName evidence="1">Gamma-glutamyl-gamma-aminobutyrate hydrolase</fullName>
    </submittedName>
</protein>
<dbReference type="Pfam" id="PF07722">
    <property type="entry name" value="Peptidase_C26"/>
    <property type="match status" value="1"/>
</dbReference>
<dbReference type="InterPro" id="IPR011697">
    <property type="entry name" value="Peptidase_C26"/>
</dbReference>
<dbReference type="EMBL" id="AZFK01000001">
    <property type="protein sequence ID" value="KRL92641.1"/>
    <property type="molecule type" value="Genomic_DNA"/>
</dbReference>
<sequence>MVVRPRIAVPADTLTEATEIINERMAPFAPKPIIEAIVKSGGAPVIFPSVAPEMVGDYLDLFDGVIFAGGADVDPTFFGEEPHQKLGPTYRKRDEFEIELLKQAVKAGKAIFGICRGMQVINAGLGGTLYQDLSENPLATIKHSQDAPGNFPSHHLTVEPDSRLFDLMGHRPFVNSRHHQGLKKIAPGVKVVASADDGVPEAIESITGNQILAVQWHPENMYKHYPESQRLFADLIDRARAVQANR</sequence>
<proteinExistence type="predicted"/>
<dbReference type="GO" id="GO:0033969">
    <property type="term" value="F:gamma-glutamyl-gamma-aminobutyrate hydrolase activity"/>
    <property type="evidence" value="ECO:0007669"/>
    <property type="project" value="TreeGrafter"/>
</dbReference>
<dbReference type="GO" id="GO:0005829">
    <property type="term" value="C:cytosol"/>
    <property type="evidence" value="ECO:0007669"/>
    <property type="project" value="TreeGrafter"/>
</dbReference>
<reference evidence="1 2" key="1">
    <citation type="journal article" date="2015" name="Genome Announc.">
        <title>Expanding the biotechnology potential of lactobacilli through comparative genomics of 213 strains and associated genera.</title>
        <authorList>
            <person name="Sun Z."/>
            <person name="Harris H.M."/>
            <person name="McCann A."/>
            <person name="Guo C."/>
            <person name="Argimon S."/>
            <person name="Zhang W."/>
            <person name="Yang X."/>
            <person name="Jeffery I.B."/>
            <person name="Cooney J.C."/>
            <person name="Kagawa T.F."/>
            <person name="Liu W."/>
            <person name="Song Y."/>
            <person name="Salvetti E."/>
            <person name="Wrobel A."/>
            <person name="Rasinkangas P."/>
            <person name="Parkhill J."/>
            <person name="Rea M.C."/>
            <person name="O'Sullivan O."/>
            <person name="Ritari J."/>
            <person name="Douillard F.P."/>
            <person name="Paul Ross R."/>
            <person name="Yang R."/>
            <person name="Briner A.E."/>
            <person name="Felis G.E."/>
            <person name="de Vos W.M."/>
            <person name="Barrangou R."/>
            <person name="Klaenhammer T.R."/>
            <person name="Caufield P.W."/>
            <person name="Cui Y."/>
            <person name="Zhang H."/>
            <person name="O'Toole P.W."/>
        </authorList>
    </citation>
    <scope>NUCLEOTIDE SEQUENCE [LARGE SCALE GENOMIC DNA]</scope>
    <source>
        <strain evidence="1 2">DSM 15946</strain>
    </source>
</reference>
<dbReference type="AlphaFoldDB" id="A0A0R1UGW4"/>
<dbReference type="Proteomes" id="UP000050816">
    <property type="component" value="Unassembled WGS sequence"/>
</dbReference>
<dbReference type="SUPFAM" id="SSF52317">
    <property type="entry name" value="Class I glutamine amidotransferase-like"/>
    <property type="match status" value="1"/>
</dbReference>
<dbReference type="PATRIC" id="fig|1423760.3.peg.652"/>
<dbReference type="GO" id="GO:0006598">
    <property type="term" value="P:polyamine catabolic process"/>
    <property type="evidence" value="ECO:0007669"/>
    <property type="project" value="TreeGrafter"/>
</dbReference>
<dbReference type="PANTHER" id="PTHR43235">
    <property type="entry name" value="GLUTAMINE AMIDOTRANSFERASE PB2B2.05-RELATED"/>
    <property type="match status" value="1"/>
</dbReference>
<dbReference type="InterPro" id="IPR029062">
    <property type="entry name" value="Class_I_gatase-like"/>
</dbReference>
<dbReference type="PROSITE" id="PS51273">
    <property type="entry name" value="GATASE_TYPE_1"/>
    <property type="match status" value="1"/>
</dbReference>
<accession>A0A0R1UGW4</accession>
<keyword evidence="1" id="KW-0378">Hydrolase</keyword>
<evidence type="ECO:0000313" key="2">
    <source>
        <dbReference type="Proteomes" id="UP000050816"/>
    </source>
</evidence>